<name>A0A0R2AVQ2_9LACO</name>
<evidence type="ECO:0000256" key="4">
    <source>
        <dbReference type="ARBA" id="ARBA00022842"/>
    </source>
</evidence>
<accession>A0A0R2AVQ2</accession>
<comment type="similarity">
    <text evidence="1">Belongs to the HAD-like hydrolase superfamily. CbbY/CbbZ/Gph/YieH family.</text>
</comment>
<feature type="binding site" evidence="11">
    <location>
        <begin position="8"/>
        <end position="10"/>
    </location>
    <ligand>
        <name>substrate</name>
    </ligand>
</feature>
<keyword evidence="5" id="KW-0413">Isomerase</keyword>
<keyword evidence="6" id="KW-0119">Carbohydrate metabolism</keyword>
<dbReference type="PANTHER" id="PTHR46193:SF18">
    <property type="entry name" value="HEXITOL PHOSPHATASE B"/>
    <property type="match status" value="1"/>
</dbReference>
<feature type="binding site" evidence="12">
    <location>
        <position position="172"/>
    </location>
    <ligand>
        <name>Mg(2+)</name>
        <dbReference type="ChEBI" id="CHEBI:18420"/>
    </ligand>
</feature>
<evidence type="ECO:0000256" key="2">
    <source>
        <dbReference type="ARBA" id="ARBA00022553"/>
    </source>
</evidence>
<evidence type="ECO:0000256" key="6">
    <source>
        <dbReference type="ARBA" id="ARBA00023277"/>
    </source>
</evidence>
<dbReference type="GO" id="GO:0000287">
    <property type="term" value="F:magnesium ion binding"/>
    <property type="evidence" value="ECO:0007669"/>
    <property type="project" value="InterPro"/>
</dbReference>
<feature type="binding site" evidence="11">
    <location>
        <position position="52"/>
    </location>
    <ligand>
        <name>substrate</name>
    </ligand>
</feature>
<dbReference type="Gene3D" id="1.10.150.240">
    <property type="entry name" value="Putative phosphatase, domain 2"/>
    <property type="match status" value="1"/>
</dbReference>
<comment type="catalytic activity">
    <reaction evidence="7">
        <text>beta-D-glucose 1-phosphate = beta-D-glucose 6-phosphate</text>
        <dbReference type="Rhea" id="RHEA:20113"/>
        <dbReference type="ChEBI" id="CHEBI:57684"/>
        <dbReference type="ChEBI" id="CHEBI:58247"/>
        <dbReference type="EC" id="5.4.2.6"/>
    </reaction>
</comment>
<organism evidence="14 15">
    <name type="scientific">Lacticaseibacillus brantae DSM 23927</name>
    <dbReference type="NCBI Taxonomy" id="1423727"/>
    <lineage>
        <taxon>Bacteria</taxon>
        <taxon>Bacillati</taxon>
        <taxon>Bacillota</taxon>
        <taxon>Bacilli</taxon>
        <taxon>Lactobacillales</taxon>
        <taxon>Lactobacillaceae</taxon>
        <taxon>Lacticaseibacillus</taxon>
    </lineage>
</organism>
<dbReference type="SFLD" id="SFLDF00046">
    <property type="entry name" value="beta-phosphoglucomutase"/>
    <property type="match status" value="1"/>
</dbReference>
<comment type="caution">
    <text evidence="14">The sequence shown here is derived from an EMBL/GenBank/DDBJ whole genome shotgun (WGS) entry which is preliminary data.</text>
</comment>
<dbReference type="InterPro" id="IPR006439">
    <property type="entry name" value="HAD-SF_hydro_IA"/>
</dbReference>
<keyword evidence="15" id="KW-1185">Reference proteome</keyword>
<evidence type="ECO:0000256" key="7">
    <source>
        <dbReference type="ARBA" id="ARBA00044926"/>
    </source>
</evidence>
<evidence type="ECO:0000313" key="15">
    <source>
        <dbReference type="Proteomes" id="UP000051672"/>
    </source>
</evidence>
<dbReference type="SFLD" id="SFLDG01129">
    <property type="entry name" value="C1.5:_HAD__Beta-PGM__Phosphata"/>
    <property type="match status" value="1"/>
</dbReference>
<dbReference type="RefSeq" id="WP_057894856.1">
    <property type="nucleotide sequence ID" value="NZ_AYZQ01000004.1"/>
</dbReference>
<sequence>MLKGFVFDLDGVITDTAQYHYEAWKRVAEEETGIVIDESVNEQLKGLSRMDSLNTILKFGHKEEAYTDTEKAVMASEKNDYYLKLIQNMTPADILPGMKEFLEAVKAAGYQTAIASASKNAPAIIERLGLIRDFDGIVDPTLLRHGKPDPEIFERAAALINLDNSEVVGMEDAAAGIAGINAAGQFSVGIGDPRILEDADLIFRSTNEVDLGAIEAVFNTKDN</sequence>
<evidence type="ECO:0000256" key="9">
    <source>
        <dbReference type="ARBA" id="ARBA00044991"/>
    </source>
</evidence>
<evidence type="ECO:0000256" key="11">
    <source>
        <dbReference type="PIRSR" id="PIRSR610972-2"/>
    </source>
</evidence>
<dbReference type="InterPro" id="IPR036412">
    <property type="entry name" value="HAD-like_sf"/>
</dbReference>
<dbReference type="InterPro" id="IPR023198">
    <property type="entry name" value="PGP-like_dom2"/>
</dbReference>
<evidence type="ECO:0000256" key="8">
    <source>
        <dbReference type="ARBA" id="ARBA00044968"/>
    </source>
</evidence>
<dbReference type="PATRIC" id="fig|1423727.3.peg.1599"/>
<reference evidence="14 15" key="1">
    <citation type="journal article" date="2015" name="Genome Announc.">
        <title>Expanding the biotechnology potential of lactobacilli through comparative genomics of 213 strains and associated genera.</title>
        <authorList>
            <person name="Sun Z."/>
            <person name="Harris H.M."/>
            <person name="McCann A."/>
            <person name="Guo C."/>
            <person name="Argimon S."/>
            <person name="Zhang W."/>
            <person name="Yang X."/>
            <person name="Jeffery I.B."/>
            <person name="Cooney J.C."/>
            <person name="Kagawa T.F."/>
            <person name="Liu W."/>
            <person name="Song Y."/>
            <person name="Salvetti E."/>
            <person name="Wrobel A."/>
            <person name="Rasinkangas P."/>
            <person name="Parkhill J."/>
            <person name="Rea M.C."/>
            <person name="O'Sullivan O."/>
            <person name="Ritari J."/>
            <person name="Douillard F.P."/>
            <person name="Paul Ross R."/>
            <person name="Yang R."/>
            <person name="Briner A.E."/>
            <person name="Felis G.E."/>
            <person name="de Vos W.M."/>
            <person name="Barrangou R."/>
            <person name="Klaenhammer T.R."/>
            <person name="Caufield P.W."/>
            <person name="Cui Y."/>
            <person name="Zhang H."/>
            <person name="O'Toole P.W."/>
        </authorList>
    </citation>
    <scope>NUCLEOTIDE SEQUENCE [LARGE SCALE GENOMIC DNA]</scope>
    <source>
        <strain evidence="14 15">DSM 23927</strain>
    </source>
</reference>
<feature type="active site" description="Nucleophile" evidence="10">
    <location>
        <position position="8"/>
    </location>
</feature>
<gene>
    <name evidence="14" type="ORF">FC34_GL001578</name>
</gene>
<dbReference type="GO" id="GO:0005975">
    <property type="term" value="P:carbohydrate metabolic process"/>
    <property type="evidence" value="ECO:0007669"/>
    <property type="project" value="InterPro"/>
</dbReference>
<dbReference type="SFLD" id="SFLDG01135">
    <property type="entry name" value="C1.5.6:_HAD__Beta-PGM__Phospha"/>
    <property type="match status" value="1"/>
</dbReference>
<feature type="binding site" evidence="11">
    <location>
        <begin position="44"/>
        <end position="49"/>
    </location>
    <ligand>
        <name>substrate</name>
    </ligand>
</feature>
<feature type="site" description="Important for catalytic activity and assists the phosphoryl transfer reaction to Asp8 by balancing charge and orienting the reacting groups" evidence="13">
    <location>
        <position position="147"/>
    </location>
</feature>
<feature type="binding site" evidence="11">
    <location>
        <position position="78"/>
    </location>
    <ligand>
        <name>substrate</name>
    </ligand>
</feature>
<proteinExistence type="inferred from homology"/>
<dbReference type="CDD" id="cd02598">
    <property type="entry name" value="HAD_BPGM"/>
    <property type="match status" value="1"/>
</dbReference>
<dbReference type="OrthoDB" id="9797743at2"/>
<evidence type="ECO:0000256" key="10">
    <source>
        <dbReference type="PIRSR" id="PIRSR610972-1"/>
    </source>
</evidence>
<feature type="binding site" evidence="11">
    <location>
        <begin position="116"/>
        <end position="120"/>
    </location>
    <ligand>
        <name>substrate</name>
    </ligand>
</feature>
<dbReference type="STRING" id="1423727.FC34_GL001578"/>
<evidence type="ECO:0000256" key="13">
    <source>
        <dbReference type="PIRSR" id="PIRSR610972-4"/>
    </source>
</evidence>
<evidence type="ECO:0000313" key="14">
    <source>
        <dbReference type="EMBL" id="KRM71464.1"/>
    </source>
</evidence>
<dbReference type="AlphaFoldDB" id="A0A0R2AVQ2"/>
<evidence type="ECO:0000256" key="1">
    <source>
        <dbReference type="ARBA" id="ARBA00006171"/>
    </source>
</evidence>
<dbReference type="NCBIfam" id="TIGR01509">
    <property type="entry name" value="HAD-SF-IA-v3"/>
    <property type="match status" value="1"/>
</dbReference>
<dbReference type="InterPro" id="IPR010976">
    <property type="entry name" value="B-phosphoglucomutase_hydrolase"/>
</dbReference>
<dbReference type="EMBL" id="AYZQ01000004">
    <property type="protein sequence ID" value="KRM71464.1"/>
    <property type="molecule type" value="Genomic_DNA"/>
</dbReference>
<keyword evidence="3 12" id="KW-0479">Metal-binding</keyword>
<dbReference type="InterPro" id="IPR023214">
    <property type="entry name" value="HAD_sf"/>
</dbReference>
<dbReference type="NCBIfam" id="TIGR01990">
    <property type="entry name" value="bPGM"/>
    <property type="match status" value="1"/>
</dbReference>
<feature type="active site" description="Proton donor/acceptor" evidence="10">
    <location>
        <position position="10"/>
    </location>
</feature>
<protein>
    <recommendedName>
        <fullName evidence="9">Beta-phosphoglucomutase</fullName>
        <ecNumber evidence="8">5.4.2.6</ecNumber>
    </recommendedName>
</protein>
<evidence type="ECO:0000256" key="12">
    <source>
        <dbReference type="PIRSR" id="PIRSR610972-3"/>
    </source>
</evidence>
<feature type="binding site" evidence="12">
    <location>
        <position position="171"/>
    </location>
    <ligand>
        <name>Mg(2+)</name>
        <dbReference type="ChEBI" id="CHEBI:18420"/>
    </ligand>
</feature>
<dbReference type="Gene3D" id="3.40.50.1000">
    <property type="entry name" value="HAD superfamily/HAD-like"/>
    <property type="match status" value="1"/>
</dbReference>
<dbReference type="InterPro" id="IPR010972">
    <property type="entry name" value="Beta-PGM"/>
</dbReference>
<dbReference type="SUPFAM" id="SSF56784">
    <property type="entry name" value="HAD-like"/>
    <property type="match status" value="1"/>
</dbReference>
<evidence type="ECO:0000256" key="5">
    <source>
        <dbReference type="ARBA" id="ARBA00023235"/>
    </source>
</evidence>
<comment type="cofactor">
    <cofactor evidence="12">
        <name>Mg(2+)</name>
        <dbReference type="ChEBI" id="CHEBI:18420"/>
    </cofactor>
    <text evidence="12">Binds 2 magnesium ions per subunit.</text>
</comment>
<dbReference type="Proteomes" id="UP000051672">
    <property type="component" value="Unassembled WGS sequence"/>
</dbReference>
<keyword evidence="2" id="KW-0597">Phosphoprotein</keyword>
<feature type="site" description="Important for catalytic activity and assists the phosphoryl transfer reaction to Asp8 by balancing charge and orienting the reacting groups" evidence="13">
    <location>
        <position position="116"/>
    </location>
</feature>
<feature type="binding site" evidence="12">
    <location>
        <position position="8"/>
    </location>
    <ligand>
        <name>Mg(2+)</name>
        <dbReference type="ChEBI" id="CHEBI:18420"/>
    </ligand>
</feature>
<feature type="binding site" evidence="11">
    <location>
        <position position="147"/>
    </location>
    <ligand>
        <name>substrate</name>
    </ligand>
</feature>
<dbReference type="GO" id="GO:0008801">
    <property type="term" value="F:beta-phosphoglucomutase activity"/>
    <property type="evidence" value="ECO:0007669"/>
    <property type="project" value="UniProtKB-EC"/>
</dbReference>
<feature type="binding site" evidence="11">
    <location>
        <position position="24"/>
    </location>
    <ligand>
        <name>substrate</name>
    </ligand>
</feature>
<evidence type="ECO:0000256" key="3">
    <source>
        <dbReference type="ARBA" id="ARBA00022723"/>
    </source>
</evidence>
<dbReference type="EC" id="5.4.2.6" evidence="8"/>
<dbReference type="Pfam" id="PF00702">
    <property type="entry name" value="Hydrolase"/>
    <property type="match status" value="1"/>
</dbReference>
<feature type="binding site" evidence="12">
    <location>
        <position position="10"/>
    </location>
    <ligand>
        <name>Mg(2+)</name>
        <dbReference type="ChEBI" id="CHEBI:18420"/>
    </ligand>
</feature>
<dbReference type="SFLD" id="SFLDS00003">
    <property type="entry name" value="Haloacid_Dehalogenase"/>
    <property type="match status" value="1"/>
</dbReference>
<dbReference type="InterPro" id="IPR051600">
    <property type="entry name" value="Beta-PGM-like"/>
</dbReference>
<dbReference type="PANTHER" id="PTHR46193">
    <property type="entry name" value="6-PHOSPHOGLUCONATE PHOSPHATASE"/>
    <property type="match status" value="1"/>
</dbReference>
<keyword evidence="4 12" id="KW-0460">Magnesium</keyword>
<dbReference type="NCBIfam" id="TIGR02009">
    <property type="entry name" value="PGMB-YQAB-SF"/>
    <property type="match status" value="1"/>
</dbReference>